<evidence type="ECO:0000256" key="5">
    <source>
        <dbReference type="SAM" id="SignalP"/>
    </source>
</evidence>
<protein>
    <submittedName>
        <fullName evidence="6">Uncharacterized protein</fullName>
    </submittedName>
</protein>
<dbReference type="SUPFAM" id="SSF52058">
    <property type="entry name" value="L domain-like"/>
    <property type="match status" value="2"/>
</dbReference>
<evidence type="ECO:0000313" key="6">
    <source>
        <dbReference type="EnsemblMetazoa" id="G18127.1:cds"/>
    </source>
</evidence>
<sequence length="710" mass="82112">MAFFISSIVQITVLYFGLLITASLGKENWDTCHFGSVKCLCQKGKGQTNLLKADCSNRGLRSVPVFSSNVTWIDLSNNRIYWINNWFPSNVTYLDLSRNSLYRLYGHPFRGLYNLKTLNLERNQLNQTYFYEGFFDDLHSLTELNLKSNIPTYIPHGYLNDKEYSKLKSLQTLKMDGIGSLTFGKGFGRLEKFQKLDVSGKTGNCSFERISKDMFLYTPRLVYLDVSACNILEIEEGAFGNLKYLEHLDVSFNQHLGFWSLPNITHDLNKTSIKTFLAKGINCLAGMSGTILKHSLQYLQNTKISEINFEKNKLEHFELGLLRVLPDTLTTISMGEMELAQGIFVTDYFLFQNRQFYNISLQMRSIPYQTFDSHCKHDRYRPRMSIEYFNWLEYDNEQREASSSTFISRKKWNDQFLVTFEFPKTLNVFHGNMSRLYGDIPEFKINAPGLREIYMQDNLLYSWDGPVHGIENIEIANLSNNFCSHISKSFLEHARGLRILLMSKNNLGRSLLNDVGGEIFRNTVSLEFLDLSDNNITVLSAHMFNNMNQLRALNLRKNQLLTVNVKMKHMRNINYINLEQNRLATIESESRTLFKRLFQTSKLVIYFSENPILCSCDNIDFLEWITINRLHFQDFFHYNCSFSSSHEFNFMSVMSAKASVTSMKETCKSSIGIYMYIAIATGVLFLLSIVVGIVLVKKIKCNNRNAETSV</sequence>
<feature type="signal peptide" evidence="5">
    <location>
        <begin position="1"/>
        <end position="25"/>
    </location>
</feature>
<dbReference type="SMART" id="SM00369">
    <property type="entry name" value="LRR_TYP"/>
    <property type="match status" value="4"/>
</dbReference>
<dbReference type="InterPro" id="IPR003591">
    <property type="entry name" value="Leu-rich_rpt_typical-subtyp"/>
</dbReference>
<evidence type="ECO:0000313" key="7">
    <source>
        <dbReference type="Proteomes" id="UP000005408"/>
    </source>
</evidence>
<dbReference type="InterPro" id="IPR050328">
    <property type="entry name" value="Dev_Immune_Receptor"/>
</dbReference>
<name>A0A8W8JC20_MAGGI</name>
<dbReference type="Pfam" id="PF13855">
    <property type="entry name" value="LRR_8"/>
    <property type="match status" value="2"/>
</dbReference>
<dbReference type="InterPro" id="IPR032675">
    <property type="entry name" value="LRR_dom_sf"/>
</dbReference>
<dbReference type="PROSITE" id="PS51450">
    <property type="entry name" value="LRR"/>
    <property type="match status" value="1"/>
</dbReference>
<dbReference type="AlphaFoldDB" id="A0A8W8JC20"/>
<feature type="transmembrane region" description="Helical" evidence="4">
    <location>
        <begin position="673"/>
        <end position="696"/>
    </location>
</feature>
<proteinExistence type="predicted"/>
<feature type="chain" id="PRO_5036495823" evidence="5">
    <location>
        <begin position="26"/>
        <end position="710"/>
    </location>
</feature>
<evidence type="ECO:0000256" key="4">
    <source>
        <dbReference type="SAM" id="Phobius"/>
    </source>
</evidence>
<keyword evidence="1" id="KW-0433">Leucine-rich repeat</keyword>
<organism evidence="6 7">
    <name type="scientific">Magallana gigas</name>
    <name type="common">Pacific oyster</name>
    <name type="synonym">Crassostrea gigas</name>
    <dbReference type="NCBI Taxonomy" id="29159"/>
    <lineage>
        <taxon>Eukaryota</taxon>
        <taxon>Metazoa</taxon>
        <taxon>Spiralia</taxon>
        <taxon>Lophotrochozoa</taxon>
        <taxon>Mollusca</taxon>
        <taxon>Bivalvia</taxon>
        <taxon>Autobranchia</taxon>
        <taxon>Pteriomorphia</taxon>
        <taxon>Ostreida</taxon>
        <taxon>Ostreoidea</taxon>
        <taxon>Ostreidae</taxon>
        <taxon>Magallana</taxon>
    </lineage>
</organism>
<keyword evidence="7" id="KW-1185">Reference proteome</keyword>
<keyword evidence="4" id="KW-0472">Membrane</keyword>
<keyword evidence="4" id="KW-0812">Transmembrane</keyword>
<keyword evidence="2 5" id="KW-0732">Signal</keyword>
<evidence type="ECO:0000256" key="1">
    <source>
        <dbReference type="ARBA" id="ARBA00022614"/>
    </source>
</evidence>
<accession>A0A8W8JC20</accession>
<reference evidence="6" key="1">
    <citation type="submission" date="2022-08" db="UniProtKB">
        <authorList>
            <consortium name="EnsemblMetazoa"/>
        </authorList>
    </citation>
    <scope>IDENTIFICATION</scope>
    <source>
        <strain evidence="6">05x7-T-G4-1.051#20</strain>
    </source>
</reference>
<dbReference type="InterPro" id="IPR001611">
    <property type="entry name" value="Leu-rich_rpt"/>
</dbReference>
<keyword evidence="3" id="KW-0677">Repeat</keyword>
<dbReference type="PANTHER" id="PTHR24373:SF392">
    <property type="entry name" value="NEPHROCAN"/>
    <property type="match status" value="1"/>
</dbReference>
<dbReference type="PANTHER" id="PTHR24373">
    <property type="entry name" value="SLIT RELATED LEUCINE-RICH REPEAT NEURONAL PROTEIN"/>
    <property type="match status" value="1"/>
</dbReference>
<keyword evidence="4" id="KW-1133">Transmembrane helix</keyword>
<evidence type="ECO:0000256" key="2">
    <source>
        <dbReference type="ARBA" id="ARBA00022729"/>
    </source>
</evidence>
<dbReference type="EnsemblMetazoa" id="G18127.1">
    <property type="protein sequence ID" value="G18127.1:cds"/>
    <property type="gene ID" value="G18127"/>
</dbReference>
<evidence type="ECO:0000256" key="3">
    <source>
        <dbReference type="ARBA" id="ARBA00022737"/>
    </source>
</evidence>
<dbReference type="Gene3D" id="3.80.10.10">
    <property type="entry name" value="Ribonuclease Inhibitor"/>
    <property type="match status" value="3"/>
</dbReference>
<dbReference type="Proteomes" id="UP000005408">
    <property type="component" value="Unassembled WGS sequence"/>
</dbReference>